<sequence>MATDLTIASLLPFLGTQRTWFHATLAGPGIRSFTGMHWGTRAAALARLRDVLDLPGAARPWGMPEGPGQPTLYKAEIRPQRPLEIADGLHDTDHLGDEFLARGIVCQAQATAMLAGEIEPFEALTVQGIDALVYRNAHEDPGSVSVVPLTQAIVRLIEITAITENIIRHQSE</sequence>
<evidence type="ECO:0000313" key="2">
    <source>
        <dbReference type="Proteomes" id="UP001518989"/>
    </source>
</evidence>
<accession>A0ABS3KW89</accession>
<dbReference type="Proteomes" id="UP001518989">
    <property type="component" value="Unassembled WGS sequence"/>
</dbReference>
<comment type="caution">
    <text evidence="1">The sequence shown here is derived from an EMBL/GenBank/DDBJ whole genome shotgun (WGS) entry which is preliminary data.</text>
</comment>
<organism evidence="1 2">
    <name type="scientific">Roseomonas haemaphysalidis</name>
    <dbReference type="NCBI Taxonomy" id="2768162"/>
    <lineage>
        <taxon>Bacteria</taxon>
        <taxon>Pseudomonadati</taxon>
        <taxon>Pseudomonadota</taxon>
        <taxon>Alphaproteobacteria</taxon>
        <taxon>Acetobacterales</taxon>
        <taxon>Roseomonadaceae</taxon>
        <taxon>Roseomonas</taxon>
    </lineage>
</organism>
<gene>
    <name evidence="1" type="ORF">IAI61_22180</name>
</gene>
<evidence type="ECO:0000313" key="1">
    <source>
        <dbReference type="EMBL" id="MBO1081745.1"/>
    </source>
</evidence>
<name>A0ABS3KW89_9PROT</name>
<proteinExistence type="predicted"/>
<dbReference type="EMBL" id="JACTNG010000019">
    <property type="protein sequence ID" value="MBO1081745.1"/>
    <property type="molecule type" value="Genomic_DNA"/>
</dbReference>
<dbReference type="RefSeq" id="WP_207419930.1">
    <property type="nucleotide sequence ID" value="NZ_CP061182.1"/>
</dbReference>
<reference evidence="1 2" key="1">
    <citation type="submission" date="2020-09" db="EMBL/GenBank/DDBJ databases">
        <title>Roseomonas.</title>
        <authorList>
            <person name="Zhu W."/>
        </authorList>
    </citation>
    <scope>NUCLEOTIDE SEQUENCE [LARGE SCALE GENOMIC DNA]</scope>
    <source>
        <strain evidence="1 2">573</strain>
    </source>
</reference>
<protein>
    <recommendedName>
        <fullName evidence="3">RES domain-containing protein</fullName>
    </recommendedName>
</protein>
<evidence type="ECO:0008006" key="3">
    <source>
        <dbReference type="Google" id="ProtNLM"/>
    </source>
</evidence>
<keyword evidence="2" id="KW-1185">Reference proteome</keyword>